<keyword evidence="2" id="KW-0433">Leucine-rich repeat</keyword>
<feature type="domain" description="Protein kinase" evidence="10">
    <location>
        <begin position="1"/>
        <end position="109"/>
    </location>
</feature>
<proteinExistence type="predicted"/>
<dbReference type="SUPFAM" id="SSF56112">
    <property type="entry name" value="Protein kinase-like (PK-like)"/>
    <property type="match status" value="1"/>
</dbReference>
<keyword evidence="4" id="KW-0732">Signal</keyword>
<dbReference type="InterPro" id="IPR001245">
    <property type="entry name" value="Ser-Thr/Tyr_kinase_cat_dom"/>
</dbReference>
<evidence type="ECO:0000313" key="12">
    <source>
        <dbReference type="Proteomes" id="UP000828390"/>
    </source>
</evidence>
<keyword evidence="6" id="KW-1133">Transmembrane helix</keyword>
<keyword evidence="8" id="KW-0675">Receptor</keyword>
<evidence type="ECO:0000256" key="6">
    <source>
        <dbReference type="ARBA" id="ARBA00022989"/>
    </source>
</evidence>
<gene>
    <name evidence="11" type="ORF">DPMN_147603</name>
</gene>
<evidence type="ECO:0000256" key="5">
    <source>
        <dbReference type="ARBA" id="ARBA00022737"/>
    </source>
</evidence>
<dbReference type="PANTHER" id="PTHR47986:SF34">
    <property type="entry name" value="RECEPTOR-LIKE KINASE TMK2"/>
    <property type="match status" value="1"/>
</dbReference>
<reference evidence="11" key="2">
    <citation type="submission" date="2020-11" db="EMBL/GenBank/DDBJ databases">
        <authorList>
            <person name="McCartney M.A."/>
            <person name="Auch B."/>
            <person name="Kono T."/>
            <person name="Mallez S."/>
            <person name="Becker A."/>
            <person name="Gohl D.M."/>
            <person name="Silverstein K.A.T."/>
            <person name="Koren S."/>
            <person name="Bechman K.B."/>
            <person name="Herman A."/>
            <person name="Abrahante J.E."/>
            <person name="Garbe J."/>
        </authorList>
    </citation>
    <scope>NUCLEOTIDE SEQUENCE</scope>
    <source>
        <strain evidence="11">Duluth1</strain>
        <tissue evidence="11">Whole animal</tissue>
    </source>
</reference>
<accession>A0A9D4FE01</accession>
<dbReference type="PANTHER" id="PTHR47986">
    <property type="entry name" value="OSJNBA0070M12.3 PROTEIN"/>
    <property type="match status" value="1"/>
</dbReference>
<dbReference type="PROSITE" id="PS50011">
    <property type="entry name" value="PROTEIN_KINASE_DOM"/>
    <property type="match status" value="1"/>
</dbReference>
<evidence type="ECO:0000256" key="7">
    <source>
        <dbReference type="ARBA" id="ARBA00023136"/>
    </source>
</evidence>
<evidence type="ECO:0000256" key="1">
    <source>
        <dbReference type="ARBA" id="ARBA00004167"/>
    </source>
</evidence>
<evidence type="ECO:0000256" key="8">
    <source>
        <dbReference type="ARBA" id="ARBA00023170"/>
    </source>
</evidence>
<evidence type="ECO:0000259" key="10">
    <source>
        <dbReference type="PROSITE" id="PS50011"/>
    </source>
</evidence>
<dbReference type="InterPro" id="IPR052422">
    <property type="entry name" value="Auxin_Ser/Thr_Kinase"/>
</dbReference>
<dbReference type="EMBL" id="JAIWYP010000007">
    <property type="protein sequence ID" value="KAH3794072.1"/>
    <property type="molecule type" value="Genomic_DNA"/>
</dbReference>
<comment type="subcellular location">
    <subcellularLocation>
        <location evidence="1">Membrane</location>
        <topology evidence="1">Single-pass membrane protein</topology>
    </subcellularLocation>
</comment>
<dbReference type="InterPro" id="IPR011009">
    <property type="entry name" value="Kinase-like_dom_sf"/>
</dbReference>
<keyword evidence="9" id="KW-0325">Glycoprotein</keyword>
<name>A0A9D4FE01_DREPO</name>
<dbReference type="Pfam" id="PF07714">
    <property type="entry name" value="PK_Tyr_Ser-Thr"/>
    <property type="match status" value="1"/>
</dbReference>
<keyword evidence="5" id="KW-0677">Repeat</keyword>
<organism evidence="11 12">
    <name type="scientific">Dreissena polymorpha</name>
    <name type="common">Zebra mussel</name>
    <name type="synonym">Mytilus polymorpha</name>
    <dbReference type="NCBI Taxonomy" id="45954"/>
    <lineage>
        <taxon>Eukaryota</taxon>
        <taxon>Metazoa</taxon>
        <taxon>Spiralia</taxon>
        <taxon>Lophotrochozoa</taxon>
        <taxon>Mollusca</taxon>
        <taxon>Bivalvia</taxon>
        <taxon>Autobranchia</taxon>
        <taxon>Heteroconchia</taxon>
        <taxon>Euheterodonta</taxon>
        <taxon>Imparidentia</taxon>
        <taxon>Neoheterodontei</taxon>
        <taxon>Myida</taxon>
        <taxon>Dreissenoidea</taxon>
        <taxon>Dreissenidae</taxon>
        <taxon>Dreissena</taxon>
    </lineage>
</organism>
<dbReference type="GO" id="GO:0004672">
    <property type="term" value="F:protein kinase activity"/>
    <property type="evidence" value="ECO:0007669"/>
    <property type="project" value="InterPro"/>
</dbReference>
<reference evidence="11" key="1">
    <citation type="journal article" date="2019" name="bioRxiv">
        <title>The Genome of the Zebra Mussel, Dreissena polymorpha: A Resource for Invasive Species Research.</title>
        <authorList>
            <person name="McCartney M.A."/>
            <person name="Auch B."/>
            <person name="Kono T."/>
            <person name="Mallez S."/>
            <person name="Zhang Y."/>
            <person name="Obille A."/>
            <person name="Becker A."/>
            <person name="Abrahante J.E."/>
            <person name="Garbe J."/>
            <person name="Badalamenti J.P."/>
            <person name="Herman A."/>
            <person name="Mangelson H."/>
            <person name="Liachko I."/>
            <person name="Sullivan S."/>
            <person name="Sone E.D."/>
            <person name="Koren S."/>
            <person name="Silverstein K.A.T."/>
            <person name="Beckman K.B."/>
            <person name="Gohl D.M."/>
        </authorList>
    </citation>
    <scope>NUCLEOTIDE SEQUENCE</scope>
    <source>
        <strain evidence="11">Duluth1</strain>
        <tissue evidence="11">Whole animal</tissue>
    </source>
</reference>
<evidence type="ECO:0000256" key="3">
    <source>
        <dbReference type="ARBA" id="ARBA00022692"/>
    </source>
</evidence>
<evidence type="ECO:0000256" key="4">
    <source>
        <dbReference type="ARBA" id="ARBA00022729"/>
    </source>
</evidence>
<evidence type="ECO:0000313" key="11">
    <source>
        <dbReference type="EMBL" id="KAH3794072.1"/>
    </source>
</evidence>
<keyword evidence="12" id="KW-1185">Reference proteome</keyword>
<dbReference type="Gene3D" id="1.10.510.10">
    <property type="entry name" value="Transferase(Phosphotransferase) domain 1"/>
    <property type="match status" value="1"/>
</dbReference>
<dbReference type="GO" id="GO:0005524">
    <property type="term" value="F:ATP binding"/>
    <property type="evidence" value="ECO:0007669"/>
    <property type="project" value="InterPro"/>
</dbReference>
<dbReference type="AlphaFoldDB" id="A0A9D4FE01"/>
<evidence type="ECO:0000256" key="2">
    <source>
        <dbReference type="ARBA" id="ARBA00022614"/>
    </source>
</evidence>
<keyword evidence="7" id="KW-0472">Membrane</keyword>
<sequence>METALVFHGNRLLESYDINNNARYLISMIIDCQYICFHGNRLLDIHSKLIIATDVARGMKYLHTLPQPIIHRDLNSQNILLEENGRAIVADFGGSRLYSQIRRAAFPYI</sequence>
<comment type="caution">
    <text evidence="11">The sequence shown here is derived from an EMBL/GenBank/DDBJ whole genome shotgun (WGS) entry which is preliminary data.</text>
</comment>
<protein>
    <recommendedName>
        <fullName evidence="10">Protein kinase domain-containing protein</fullName>
    </recommendedName>
</protein>
<keyword evidence="3" id="KW-0812">Transmembrane</keyword>
<dbReference type="InterPro" id="IPR000719">
    <property type="entry name" value="Prot_kinase_dom"/>
</dbReference>
<evidence type="ECO:0000256" key="9">
    <source>
        <dbReference type="ARBA" id="ARBA00023180"/>
    </source>
</evidence>
<dbReference type="Proteomes" id="UP000828390">
    <property type="component" value="Unassembled WGS sequence"/>
</dbReference>
<dbReference type="GO" id="GO:0016020">
    <property type="term" value="C:membrane"/>
    <property type="evidence" value="ECO:0007669"/>
    <property type="project" value="UniProtKB-SubCell"/>
</dbReference>